<protein>
    <submittedName>
        <fullName evidence="3">Acyltransferase</fullName>
    </submittedName>
</protein>
<sequence>MKSLQLRSIDKPDLHRLLHDTGKSSLARYRDKAWGDVGWSRMLVGELITGMLSGLPGGVGYFCRQRFYRRLFRRMGNGVIFGRNIVLRHPGRISIGDETAIDDGTLLDAAGAGEEGITIGNRVIVSRNCVIQGKTGPVVIGDDSDIGVNTVLTSVSGIDVGDHVLMAANVYIGGGRYHIEDRHVPILQQGVYSRGPIRIGSGSWIGAGAIVLDGVRIGNGCVIGAGAVVTQDIPDFWIAAGTPAKPFRHRFEIREDR</sequence>
<dbReference type="AlphaFoldDB" id="A0A7C4RM58"/>
<accession>A0A7C4RM58</accession>
<dbReference type="Pfam" id="PF14602">
    <property type="entry name" value="Hexapep_2"/>
    <property type="match status" value="1"/>
</dbReference>
<comment type="similarity">
    <text evidence="1">Belongs to the transferase hexapeptide repeat family.</text>
</comment>
<dbReference type="InterPro" id="IPR011004">
    <property type="entry name" value="Trimer_LpxA-like_sf"/>
</dbReference>
<dbReference type="PANTHER" id="PTHR23416:SF23">
    <property type="entry name" value="ACETYLTRANSFERASE C18B11.09C-RELATED"/>
    <property type="match status" value="1"/>
</dbReference>
<evidence type="ECO:0000256" key="1">
    <source>
        <dbReference type="ARBA" id="ARBA00007274"/>
    </source>
</evidence>
<evidence type="ECO:0000313" key="3">
    <source>
        <dbReference type="EMBL" id="HGU31675.1"/>
    </source>
</evidence>
<evidence type="ECO:0000256" key="2">
    <source>
        <dbReference type="ARBA" id="ARBA00022679"/>
    </source>
</evidence>
<dbReference type="GO" id="GO:0016746">
    <property type="term" value="F:acyltransferase activity"/>
    <property type="evidence" value="ECO:0007669"/>
    <property type="project" value="UniProtKB-KW"/>
</dbReference>
<dbReference type="Pfam" id="PF00132">
    <property type="entry name" value="Hexapep"/>
    <property type="match status" value="1"/>
</dbReference>
<organism evidence="3">
    <name type="scientific">Desulfatirhabdium butyrativorans</name>
    <dbReference type="NCBI Taxonomy" id="340467"/>
    <lineage>
        <taxon>Bacteria</taxon>
        <taxon>Pseudomonadati</taxon>
        <taxon>Thermodesulfobacteriota</taxon>
        <taxon>Desulfobacteria</taxon>
        <taxon>Desulfobacterales</taxon>
        <taxon>Desulfatirhabdiaceae</taxon>
        <taxon>Desulfatirhabdium</taxon>
    </lineage>
</organism>
<dbReference type="SUPFAM" id="SSF51161">
    <property type="entry name" value="Trimeric LpxA-like enzymes"/>
    <property type="match status" value="2"/>
</dbReference>
<dbReference type="InterPro" id="IPR001451">
    <property type="entry name" value="Hexapep"/>
</dbReference>
<dbReference type="EMBL" id="DSUH01000051">
    <property type="protein sequence ID" value="HGU31675.1"/>
    <property type="molecule type" value="Genomic_DNA"/>
</dbReference>
<name>A0A7C4RM58_9BACT</name>
<keyword evidence="3" id="KW-0012">Acyltransferase</keyword>
<dbReference type="InterPro" id="IPR051159">
    <property type="entry name" value="Hexapeptide_acetyltransf"/>
</dbReference>
<dbReference type="PANTHER" id="PTHR23416">
    <property type="entry name" value="SIALIC ACID SYNTHASE-RELATED"/>
    <property type="match status" value="1"/>
</dbReference>
<proteinExistence type="inferred from homology"/>
<keyword evidence="2 3" id="KW-0808">Transferase</keyword>
<comment type="caution">
    <text evidence="3">The sequence shown here is derived from an EMBL/GenBank/DDBJ whole genome shotgun (WGS) entry which is preliminary data.</text>
</comment>
<gene>
    <name evidence="3" type="ORF">ENS29_02330</name>
</gene>
<dbReference type="CDD" id="cd04647">
    <property type="entry name" value="LbH_MAT_like"/>
    <property type="match status" value="1"/>
</dbReference>
<reference evidence="3" key="1">
    <citation type="journal article" date="2020" name="mSystems">
        <title>Genome- and Community-Level Interaction Insights into Carbon Utilization and Element Cycling Functions of Hydrothermarchaeota in Hydrothermal Sediment.</title>
        <authorList>
            <person name="Zhou Z."/>
            <person name="Liu Y."/>
            <person name="Xu W."/>
            <person name="Pan J."/>
            <person name="Luo Z.H."/>
            <person name="Li M."/>
        </authorList>
    </citation>
    <scope>NUCLEOTIDE SEQUENCE [LARGE SCALE GENOMIC DNA]</scope>
    <source>
        <strain evidence="3">SpSt-477</strain>
    </source>
</reference>
<dbReference type="Gene3D" id="2.160.10.10">
    <property type="entry name" value="Hexapeptide repeat proteins"/>
    <property type="match status" value="2"/>
</dbReference>